<evidence type="ECO:0000313" key="2">
    <source>
        <dbReference type="Proteomes" id="UP000649617"/>
    </source>
</evidence>
<reference evidence="1" key="1">
    <citation type="submission" date="2021-02" db="EMBL/GenBank/DDBJ databases">
        <authorList>
            <person name="Dougan E. K."/>
            <person name="Rhodes N."/>
            <person name="Thang M."/>
            <person name="Chan C."/>
        </authorList>
    </citation>
    <scope>NUCLEOTIDE SEQUENCE</scope>
</reference>
<gene>
    <name evidence="1" type="ORF">SPIL2461_LOCUS4670</name>
</gene>
<proteinExistence type="predicted"/>
<dbReference type="Proteomes" id="UP000649617">
    <property type="component" value="Unassembled WGS sequence"/>
</dbReference>
<organism evidence="1 2">
    <name type="scientific">Symbiodinium pilosum</name>
    <name type="common">Dinoflagellate</name>
    <dbReference type="NCBI Taxonomy" id="2952"/>
    <lineage>
        <taxon>Eukaryota</taxon>
        <taxon>Sar</taxon>
        <taxon>Alveolata</taxon>
        <taxon>Dinophyceae</taxon>
        <taxon>Suessiales</taxon>
        <taxon>Symbiodiniaceae</taxon>
        <taxon>Symbiodinium</taxon>
    </lineage>
</organism>
<protein>
    <submittedName>
        <fullName evidence="1">Uncharacterized protein</fullName>
    </submittedName>
</protein>
<name>A0A812LP78_SYMPI</name>
<feature type="non-terminal residue" evidence="1">
    <location>
        <position position="258"/>
    </location>
</feature>
<keyword evidence="2" id="KW-1185">Reference proteome</keyword>
<comment type="caution">
    <text evidence="1">The sequence shown here is derived from an EMBL/GenBank/DDBJ whole genome shotgun (WGS) entry which is preliminary data.</text>
</comment>
<dbReference type="EMBL" id="CAJNIZ010006281">
    <property type="protein sequence ID" value="CAE7248674.1"/>
    <property type="molecule type" value="Genomic_DNA"/>
</dbReference>
<evidence type="ECO:0000313" key="1">
    <source>
        <dbReference type="EMBL" id="CAE7248674.1"/>
    </source>
</evidence>
<feature type="non-terminal residue" evidence="1">
    <location>
        <position position="1"/>
    </location>
</feature>
<dbReference type="AlphaFoldDB" id="A0A812LP78"/>
<accession>A0A812LP78</accession>
<dbReference type="OrthoDB" id="429068at2759"/>
<sequence>ATAKHVANIAKAFADDIGAARLEEFWERFRSEEPNHEVFGHDFISFKDLEFTRSPAWLTTTGPNNELPWTTIAPFLERVPHVLDDKGSFFKLDLLHIYHLGIGRDFAASSLVAILDFVYEGTVPERLVKMNADLKEYLASSRKQVHFKLLTRDILGFDSDKVFPAGHWNKAFDTPVLIEFVGWVLRRNNVILNSQRVLQIMASACDAMSRFMQNLLRSGLWLKQAVAADCGEDGLYFLACYAKLARVSFDAQKCRYNM</sequence>